<keyword evidence="4 11" id="KW-1133">Transmembrane helix</keyword>
<feature type="transmembrane region" description="Helical" evidence="11">
    <location>
        <begin position="304"/>
        <end position="326"/>
    </location>
</feature>
<dbReference type="Proteomes" id="UP001575181">
    <property type="component" value="Unassembled WGS sequence"/>
</dbReference>
<evidence type="ECO:0000256" key="8">
    <source>
        <dbReference type="ARBA" id="ARBA00023214"/>
    </source>
</evidence>
<dbReference type="InterPro" id="IPR014743">
    <property type="entry name" value="Cl-channel_core"/>
</dbReference>
<dbReference type="InterPro" id="IPR046342">
    <property type="entry name" value="CBS_dom_sf"/>
</dbReference>
<dbReference type="InterPro" id="IPR050368">
    <property type="entry name" value="ClC-type_chloride_channel"/>
</dbReference>
<keyword evidence="8" id="KW-0868">Chloride</keyword>
<evidence type="ECO:0000256" key="6">
    <source>
        <dbReference type="ARBA" id="ARBA00023136"/>
    </source>
</evidence>
<keyword evidence="3 11" id="KW-0812">Transmembrane</keyword>
<feature type="region of interest" description="Disordered" evidence="10">
    <location>
        <begin position="1"/>
        <end position="50"/>
    </location>
</feature>
<evidence type="ECO:0000256" key="2">
    <source>
        <dbReference type="ARBA" id="ARBA00022448"/>
    </source>
</evidence>
<keyword evidence="13" id="KW-1185">Reference proteome</keyword>
<keyword evidence="9" id="KW-0407">Ion channel</keyword>
<organism evidence="12 13">
    <name type="scientific">Thiohalorhabdus methylotrophus</name>
    <dbReference type="NCBI Taxonomy" id="3242694"/>
    <lineage>
        <taxon>Bacteria</taxon>
        <taxon>Pseudomonadati</taxon>
        <taxon>Pseudomonadota</taxon>
        <taxon>Gammaproteobacteria</taxon>
        <taxon>Thiohalorhabdales</taxon>
        <taxon>Thiohalorhabdaceae</taxon>
        <taxon>Thiohalorhabdus</taxon>
    </lineage>
</organism>
<evidence type="ECO:0000313" key="12">
    <source>
        <dbReference type="EMBL" id="MFA9459226.1"/>
    </source>
</evidence>
<dbReference type="EMBL" id="JBGUAW010000001">
    <property type="protein sequence ID" value="MFA9459226.1"/>
    <property type="molecule type" value="Genomic_DNA"/>
</dbReference>
<proteinExistence type="predicted"/>
<evidence type="ECO:0000313" key="13">
    <source>
        <dbReference type="Proteomes" id="UP001575181"/>
    </source>
</evidence>
<comment type="subcellular location">
    <subcellularLocation>
        <location evidence="1">Membrane</location>
        <topology evidence="1">Multi-pass membrane protein</topology>
    </subcellularLocation>
</comment>
<feature type="transmembrane region" description="Helical" evidence="11">
    <location>
        <begin position="224"/>
        <end position="250"/>
    </location>
</feature>
<feature type="transmembrane region" description="Helical" evidence="11">
    <location>
        <begin position="346"/>
        <end position="366"/>
    </location>
</feature>
<dbReference type="SUPFAM" id="SSF54631">
    <property type="entry name" value="CBS-domain pair"/>
    <property type="match status" value="1"/>
</dbReference>
<dbReference type="PANTHER" id="PTHR43427:SF6">
    <property type="entry name" value="CHLORIDE CHANNEL PROTEIN CLC-E"/>
    <property type="match status" value="1"/>
</dbReference>
<evidence type="ECO:0000256" key="3">
    <source>
        <dbReference type="ARBA" id="ARBA00022692"/>
    </source>
</evidence>
<feature type="transmembrane region" description="Helical" evidence="11">
    <location>
        <begin position="416"/>
        <end position="434"/>
    </location>
</feature>
<dbReference type="PRINTS" id="PR00762">
    <property type="entry name" value="CLCHANNEL"/>
</dbReference>
<evidence type="ECO:0000256" key="9">
    <source>
        <dbReference type="ARBA" id="ARBA00023303"/>
    </source>
</evidence>
<gene>
    <name evidence="12" type="ORF">ACERLL_00105</name>
</gene>
<evidence type="ECO:0000256" key="1">
    <source>
        <dbReference type="ARBA" id="ARBA00004141"/>
    </source>
</evidence>
<feature type="transmembrane region" description="Helical" evidence="11">
    <location>
        <begin position="386"/>
        <end position="404"/>
    </location>
</feature>
<keyword evidence="6 11" id="KW-0472">Membrane</keyword>
<protein>
    <submittedName>
        <fullName evidence="12">Chloride channel protein</fullName>
    </submittedName>
</protein>
<feature type="transmembrane region" description="Helical" evidence="11">
    <location>
        <begin position="446"/>
        <end position="468"/>
    </location>
</feature>
<keyword evidence="5" id="KW-0406">Ion transport</keyword>
<comment type="caution">
    <text evidence="12">The sequence shown here is derived from an EMBL/GenBank/DDBJ whole genome shotgun (WGS) entry which is preliminary data.</text>
</comment>
<keyword evidence="2" id="KW-0813">Transport</keyword>
<name>A0ABV4TPJ8_9GAMM</name>
<evidence type="ECO:0000256" key="7">
    <source>
        <dbReference type="ARBA" id="ARBA00023173"/>
    </source>
</evidence>
<dbReference type="Gene3D" id="1.10.3080.10">
    <property type="entry name" value="Clc chloride channel"/>
    <property type="match status" value="1"/>
</dbReference>
<feature type="transmembrane region" description="Helical" evidence="11">
    <location>
        <begin position="128"/>
        <end position="147"/>
    </location>
</feature>
<evidence type="ECO:0000256" key="4">
    <source>
        <dbReference type="ARBA" id="ARBA00022989"/>
    </source>
</evidence>
<dbReference type="SUPFAM" id="SSF81340">
    <property type="entry name" value="Clc chloride channel"/>
    <property type="match status" value="1"/>
</dbReference>
<dbReference type="InterPro" id="IPR001807">
    <property type="entry name" value="ClC"/>
</dbReference>
<keyword evidence="7" id="KW-0869">Chloride channel</keyword>
<evidence type="ECO:0000256" key="5">
    <source>
        <dbReference type="ARBA" id="ARBA00023065"/>
    </source>
</evidence>
<feature type="transmembrane region" description="Helical" evidence="11">
    <location>
        <begin position="79"/>
        <end position="108"/>
    </location>
</feature>
<feature type="compositionally biased region" description="Low complexity" evidence="10">
    <location>
        <begin position="1"/>
        <end position="16"/>
    </location>
</feature>
<dbReference type="CDD" id="cd00400">
    <property type="entry name" value="Voltage_gated_ClC"/>
    <property type="match status" value="1"/>
</dbReference>
<dbReference type="Pfam" id="PF00654">
    <property type="entry name" value="Voltage_CLC"/>
    <property type="match status" value="1"/>
</dbReference>
<dbReference type="RefSeq" id="WP_373654018.1">
    <property type="nucleotide sequence ID" value="NZ_JBGUAW010000001.1"/>
</dbReference>
<reference evidence="12 13" key="1">
    <citation type="submission" date="2024-08" db="EMBL/GenBank/DDBJ databases">
        <title>Whole-genome sequencing of halo(alkali)philic microorganisms from hypersaline lakes.</title>
        <authorList>
            <person name="Sorokin D.Y."/>
            <person name="Merkel A.Y."/>
            <person name="Messina E."/>
            <person name="Yakimov M."/>
        </authorList>
    </citation>
    <scope>NUCLEOTIDE SEQUENCE [LARGE SCALE GENOMIC DNA]</scope>
    <source>
        <strain evidence="12 13">Cl-TMA</strain>
    </source>
</reference>
<evidence type="ECO:0000256" key="10">
    <source>
        <dbReference type="SAM" id="MobiDB-lite"/>
    </source>
</evidence>
<evidence type="ECO:0000256" key="11">
    <source>
        <dbReference type="SAM" id="Phobius"/>
    </source>
</evidence>
<sequence>MNSESDSSASTRTSASPPVEEMPGETIDPEAADEPASASRSDSVSGPTPPPVSFDAGCGWFRRKIPAAVQLTQNARLRLGLLAILVGIIAGLGAVAFRAMIALVHNLTFYGAWSLEYDANLHAAPSPWGAGIILVPVAGALVVAFLVKNFAPEAKGHGVPEVDDAIYYGRGIIRPMVAFVKSLASSISIGTGAAIGREGPIIQIGAAFGSTLGQVVRMQEWQRITLIACGVAGGIAATFNTPLGALLFTIELTLPESSGRTLVPVALATGAATFIGRMFFGLSPAFDIPEMAHPALHLMSPGSFLVYILFGVLLGLMALAFIRVIYRAEDLFDAIPGGYYVRHPLGMLLVGILMYVVMTQYGHYYIQGVGYATIQDILSDQLSAPLLLITLFAAKLLATSLTLGSGASGGVFSPSLYLGAALGAAYGVVVSHFAPGLHLNAANMAVVGMAGMVGGATSAVLTSVVMIFEMTRNYNVIIPLIITVSIAYGVRQLFMRDSIYTFKLTRRGHYIPDSLQTNMYMLRRALDLQEAPVIRIDSRGTLAQLREELPADQPHPHVLLERDGKVESVLTAERHRFLDEEGEPHAWIEEHVDSRFVVVGQEDMIFDVVAKLRANGAEIALLTRDGRLKGAGSVVGILTLDDIARCSNLTRHILATGQEA</sequence>
<feature type="transmembrane region" description="Helical" evidence="11">
    <location>
        <begin position="474"/>
        <end position="494"/>
    </location>
</feature>
<accession>A0ABV4TPJ8</accession>
<dbReference type="PANTHER" id="PTHR43427">
    <property type="entry name" value="CHLORIDE CHANNEL PROTEIN CLC-E"/>
    <property type="match status" value="1"/>
</dbReference>